<feature type="region of interest" description="Disordered" evidence="2">
    <location>
        <begin position="1"/>
        <end position="150"/>
    </location>
</feature>
<feature type="compositionally biased region" description="Low complexity" evidence="2">
    <location>
        <begin position="73"/>
        <end position="95"/>
    </location>
</feature>
<feature type="coiled-coil region" evidence="1">
    <location>
        <begin position="254"/>
        <end position="326"/>
    </location>
</feature>
<evidence type="ECO:0000313" key="4">
    <source>
        <dbReference type="Proteomes" id="UP000298390"/>
    </source>
</evidence>
<feature type="compositionally biased region" description="Basic and acidic residues" evidence="2">
    <location>
        <begin position="52"/>
        <end position="66"/>
    </location>
</feature>
<dbReference type="STRING" id="34475.A0A4Y9XYI3"/>
<dbReference type="EMBL" id="SEKV01000618">
    <property type="protein sequence ID" value="TFY55170.1"/>
    <property type="molecule type" value="Genomic_DNA"/>
</dbReference>
<keyword evidence="1" id="KW-0175">Coiled coil</keyword>
<gene>
    <name evidence="3" type="ORF">EVJ58_g8415</name>
</gene>
<feature type="compositionally biased region" description="Pro residues" evidence="2">
    <location>
        <begin position="539"/>
        <end position="554"/>
    </location>
</feature>
<feature type="compositionally biased region" description="Basic and acidic residues" evidence="2">
    <location>
        <begin position="140"/>
        <end position="150"/>
    </location>
</feature>
<evidence type="ECO:0000256" key="2">
    <source>
        <dbReference type="SAM" id="MobiDB-lite"/>
    </source>
</evidence>
<dbReference type="Proteomes" id="UP000298390">
    <property type="component" value="Unassembled WGS sequence"/>
</dbReference>
<feature type="region of interest" description="Disordered" evidence="2">
    <location>
        <begin position="514"/>
        <end position="589"/>
    </location>
</feature>
<sequence>MHEALRAADRRTPAVPRVPTQRPTGEPLGHDYAATEDSVPVRVPPPASEAAFPEHEYAEQPRDEHYVPPPGETYAPSVSPSAAPSRRPTFRPTPSEAVERYRESGPGALALEDAERERNERFGELERQMTDTLGTLEEAETARDQAFRGNEDDRQRIFEDHEAQRDQEAVERRDAMWRELEDRLANIVQQVPLPVPPPPEPGAEPEVAAPEEELPPPEVPAEVPGERPADLQSVVESIRSVAQDAASRHAQDILETVRLEREELMRERELAQAERERAQAESEAARARYNEDREARIRALEEELAAVRSELENERLLRATEETERRERERIETMDRDEAMRAQLSDITNLVSEQRDELQRKRELTEQHWAEKERWMEQCNDANAELRQLVQQVIEERAVDKADWDADREARANDPSVQSVLDEMAAFRNQQDELLRQMADNCARQHEETLAAVRSTASEQVPFNIQGYLDEFSRSLAAEVRMLLGEVGRLREERRNIQYELGCLLTMKSKMGPGGEFDPEWRPPTGACARDGQPAGPSEAPPEAPPPDEPPQPARPAWRSVMQRGSRRSRRSQAAPPPPPEPAPEVRPPIESWATWQPNAHLAQACSGLALLDPPFIDDAHDYVLVTLTPDDLDADGLMTAWIGSTRKKYLACFDEYLELPMWYKPTHQVLVQFAGPGLPREDLERHITPDMCTPVFPATSHPLGREVLHATPELPFPNCYQYSFANAIVRVRHEECPKENMVQLSFMEREKILKHRQDDDDKQEALMEMDDHLSVTLDETDLVPEAASKVLQSAIPAESTDPPASTARAEDTADAPVRIGRSRHF</sequence>
<feature type="compositionally biased region" description="Pro residues" evidence="2">
    <location>
        <begin position="575"/>
        <end position="587"/>
    </location>
</feature>
<dbReference type="AlphaFoldDB" id="A0A4Y9XYI3"/>
<feature type="compositionally biased region" description="Pro residues" evidence="2">
    <location>
        <begin position="193"/>
        <end position="202"/>
    </location>
</feature>
<feature type="coiled-coil region" evidence="1">
    <location>
        <begin position="372"/>
        <end position="437"/>
    </location>
</feature>
<feature type="region of interest" description="Disordered" evidence="2">
    <location>
        <begin position="793"/>
        <end position="826"/>
    </location>
</feature>
<feature type="region of interest" description="Disordered" evidence="2">
    <location>
        <begin position="190"/>
        <end position="227"/>
    </location>
</feature>
<proteinExistence type="predicted"/>
<protein>
    <submittedName>
        <fullName evidence="3">Uncharacterized protein</fullName>
    </submittedName>
</protein>
<feature type="compositionally biased region" description="Basic and acidic residues" evidence="2">
    <location>
        <begin position="113"/>
        <end position="129"/>
    </location>
</feature>
<accession>A0A4Y9XYI3</accession>
<organism evidence="3 4">
    <name type="scientific">Rhodofomes roseus</name>
    <dbReference type="NCBI Taxonomy" id="34475"/>
    <lineage>
        <taxon>Eukaryota</taxon>
        <taxon>Fungi</taxon>
        <taxon>Dikarya</taxon>
        <taxon>Basidiomycota</taxon>
        <taxon>Agaricomycotina</taxon>
        <taxon>Agaricomycetes</taxon>
        <taxon>Polyporales</taxon>
        <taxon>Rhodofomes</taxon>
    </lineage>
</organism>
<name>A0A4Y9XYI3_9APHY</name>
<comment type="caution">
    <text evidence="3">The sequence shown here is derived from an EMBL/GenBank/DDBJ whole genome shotgun (WGS) entry which is preliminary data.</text>
</comment>
<evidence type="ECO:0000256" key="1">
    <source>
        <dbReference type="SAM" id="Coils"/>
    </source>
</evidence>
<reference evidence="3 4" key="1">
    <citation type="submission" date="2019-01" db="EMBL/GenBank/DDBJ databases">
        <title>Genome sequencing of the rare red list fungi Fomitopsis rosea.</title>
        <authorList>
            <person name="Buettner E."/>
            <person name="Kellner H."/>
        </authorList>
    </citation>
    <scope>NUCLEOTIDE SEQUENCE [LARGE SCALE GENOMIC DNA]</scope>
    <source>
        <strain evidence="3 4">DSM 105464</strain>
    </source>
</reference>
<feature type="compositionally biased region" description="Basic and acidic residues" evidence="2">
    <location>
        <begin position="1"/>
        <end position="12"/>
    </location>
</feature>
<evidence type="ECO:0000313" key="3">
    <source>
        <dbReference type="EMBL" id="TFY55170.1"/>
    </source>
</evidence>